<protein>
    <submittedName>
        <fullName evidence="2">Uncharacterized protein</fullName>
    </submittedName>
</protein>
<dbReference type="EMBL" id="CM000832">
    <property type="protein sequence ID" value="EET06020.1"/>
    <property type="molecule type" value="Genomic_DNA"/>
</dbReference>
<name>A0A0E1VYH8_BURPE</name>
<proteinExistence type="predicted"/>
<feature type="compositionally biased region" description="Basic and acidic residues" evidence="1">
    <location>
        <begin position="1"/>
        <end position="11"/>
    </location>
</feature>
<feature type="region of interest" description="Disordered" evidence="1">
    <location>
        <begin position="1"/>
        <end position="29"/>
    </location>
</feature>
<dbReference type="AlphaFoldDB" id="A0A0E1VYH8"/>
<organism evidence="2">
    <name type="scientific">Burkholderia pseudomallei 1710a</name>
    <dbReference type="NCBI Taxonomy" id="320371"/>
    <lineage>
        <taxon>Bacteria</taxon>
        <taxon>Pseudomonadati</taxon>
        <taxon>Pseudomonadota</taxon>
        <taxon>Betaproteobacteria</taxon>
        <taxon>Burkholderiales</taxon>
        <taxon>Burkholderiaceae</taxon>
        <taxon>Burkholderia</taxon>
        <taxon>pseudomallei group</taxon>
    </lineage>
</organism>
<feature type="compositionally biased region" description="Basic residues" evidence="1">
    <location>
        <begin position="12"/>
        <end position="22"/>
    </location>
</feature>
<reference evidence="2" key="1">
    <citation type="submission" date="2009-05" db="EMBL/GenBank/DDBJ databases">
        <authorList>
            <person name="Harkins D.M."/>
            <person name="DeShazer D."/>
            <person name="Woods D.E."/>
            <person name="Brinkac L.M."/>
            <person name="Brown K.A."/>
            <person name="Hung G.C."/>
            <person name="Tuanyok A."/>
            <person name="Zhang B."/>
            <person name="Nierman W.C."/>
        </authorList>
    </citation>
    <scope>NUCLEOTIDE SEQUENCE [LARGE SCALE GENOMIC DNA]</scope>
    <source>
        <strain evidence="2">1710a</strain>
    </source>
</reference>
<dbReference type="HOGENOM" id="CLU_3041265_0_0_4"/>
<dbReference type="Proteomes" id="UP000001812">
    <property type="component" value="Chromosome I"/>
</dbReference>
<evidence type="ECO:0000256" key="1">
    <source>
        <dbReference type="SAM" id="MobiDB-lite"/>
    </source>
</evidence>
<sequence>MKNRRTTEAQPKHNRRAVRRSLTRGGGRAAFARGECSTLAILNDLVRARRSRPH</sequence>
<accession>A0A0E1VYH8</accession>
<evidence type="ECO:0000313" key="2">
    <source>
        <dbReference type="EMBL" id="EET06020.1"/>
    </source>
</evidence>
<gene>
    <name evidence="2" type="ORF">BURPS1710A_3325</name>
</gene>